<dbReference type="STRING" id="1410661.GCA_000702205_00549"/>
<sequence>MKTITSSKIHIIRENIFYAIEPTVTDNTSKLNLYDWIMLISIILGIVPLAFKYSTPKLSVLDKTVAGIFIFDYVLRFSTADFKFNEFKIKSFLRYPFTINAIIDLVTILPAFTFLSNNLKLLRIFRFSRLLRIFRIFRYSRTIRLVKNVLKNQKGALASVFTLAVAYILISATLIFNLEPDSFEDFFDAVYWSCLTLTTVGYGDIYPITDLGRLIAMISSFFGIAMVAMPSGIITAGIMNELNKEKAHEEEDEFEKLKESLLNGTYNAEEYEKVHEKYTIKKSGWGYIFHKLFSRY</sequence>
<dbReference type="AlphaFoldDB" id="A0A1H5SFS0"/>
<dbReference type="PANTHER" id="PTHR11537:SF254">
    <property type="entry name" value="POTASSIUM VOLTAGE-GATED CHANNEL PROTEIN SHAB"/>
    <property type="match status" value="1"/>
</dbReference>
<evidence type="ECO:0000313" key="13">
    <source>
        <dbReference type="EMBL" id="SEF49446.1"/>
    </source>
</evidence>
<dbReference type="Pfam" id="PF00520">
    <property type="entry name" value="Ion_trans"/>
    <property type="match status" value="1"/>
</dbReference>
<dbReference type="SUPFAM" id="SSF81324">
    <property type="entry name" value="Voltage-gated potassium channels"/>
    <property type="match status" value="1"/>
</dbReference>
<evidence type="ECO:0000256" key="11">
    <source>
        <dbReference type="SAM" id="Phobius"/>
    </source>
</evidence>
<dbReference type="InterPro" id="IPR028325">
    <property type="entry name" value="VG_K_chnl"/>
</dbReference>
<proteinExistence type="predicted"/>
<protein>
    <submittedName>
        <fullName evidence="13">Voltage-gated potassium channel</fullName>
    </submittedName>
</protein>
<evidence type="ECO:0000256" key="7">
    <source>
        <dbReference type="ARBA" id="ARBA00022989"/>
    </source>
</evidence>
<evidence type="ECO:0000256" key="6">
    <source>
        <dbReference type="ARBA" id="ARBA00022958"/>
    </source>
</evidence>
<name>A0A1H5SFS0_9FIRM</name>
<dbReference type="EMBL" id="FNUL01000002">
    <property type="protein sequence ID" value="SEF49446.1"/>
    <property type="molecule type" value="Genomic_DNA"/>
</dbReference>
<evidence type="ECO:0000256" key="10">
    <source>
        <dbReference type="ARBA" id="ARBA00023303"/>
    </source>
</evidence>
<evidence type="ECO:0000256" key="9">
    <source>
        <dbReference type="ARBA" id="ARBA00023136"/>
    </source>
</evidence>
<keyword evidence="6" id="KW-0630">Potassium</keyword>
<dbReference type="InterPro" id="IPR005821">
    <property type="entry name" value="Ion_trans_dom"/>
</dbReference>
<dbReference type="RefSeq" id="WP_103952250.1">
    <property type="nucleotide sequence ID" value="NZ_FNUL01000002.1"/>
</dbReference>
<feature type="transmembrane region" description="Helical" evidence="11">
    <location>
        <begin position="33"/>
        <end position="51"/>
    </location>
</feature>
<dbReference type="GO" id="GO:0005249">
    <property type="term" value="F:voltage-gated potassium channel activity"/>
    <property type="evidence" value="ECO:0007669"/>
    <property type="project" value="InterPro"/>
</dbReference>
<dbReference type="PRINTS" id="PR00169">
    <property type="entry name" value="KCHANNEL"/>
</dbReference>
<feature type="domain" description="Ion transport" evidence="12">
    <location>
        <begin position="33"/>
        <end position="239"/>
    </location>
</feature>
<dbReference type="GO" id="GO:0008076">
    <property type="term" value="C:voltage-gated potassium channel complex"/>
    <property type="evidence" value="ECO:0007669"/>
    <property type="project" value="InterPro"/>
</dbReference>
<keyword evidence="2" id="KW-0813">Transport</keyword>
<accession>A0A1H5SFS0</accession>
<evidence type="ECO:0000256" key="4">
    <source>
        <dbReference type="ARBA" id="ARBA00022692"/>
    </source>
</evidence>
<feature type="transmembrane region" description="Helical" evidence="11">
    <location>
        <begin position="156"/>
        <end position="176"/>
    </location>
</feature>
<feature type="transmembrane region" description="Helical" evidence="11">
    <location>
        <begin position="95"/>
        <end position="116"/>
    </location>
</feature>
<keyword evidence="4 11" id="KW-0812">Transmembrane</keyword>
<keyword evidence="8" id="KW-0406">Ion transport</keyword>
<evidence type="ECO:0000256" key="1">
    <source>
        <dbReference type="ARBA" id="ARBA00004141"/>
    </source>
</evidence>
<evidence type="ECO:0000256" key="3">
    <source>
        <dbReference type="ARBA" id="ARBA00022538"/>
    </source>
</evidence>
<evidence type="ECO:0000259" key="12">
    <source>
        <dbReference type="Pfam" id="PF00520"/>
    </source>
</evidence>
<keyword evidence="14" id="KW-1185">Reference proteome</keyword>
<keyword evidence="10 13" id="KW-0407">Ion channel</keyword>
<dbReference type="PANTHER" id="PTHR11537">
    <property type="entry name" value="VOLTAGE-GATED POTASSIUM CHANNEL"/>
    <property type="match status" value="1"/>
</dbReference>
<reference evidence="13 14" key="1">
    <citation type="submission" date="2016-10" db="EMBL/GenBank/DDBJ databases">
        <authorList>
            <person name="de Groot N.N."/>
        </authorList>
    </citation>
    <scope>NUCLEOTIDE SEQUENCE [LARGE SCALE GENOMIC DNA]</scope>
    <source>
        <strain evidence="13 14">D15d</strain>
    </source>
</reference>
<evidence type="ECO:0000256" key="8">
    <source>
        <dbReference type="ARBA" id="ARBA00023065"/>
    </source>
</evidence>
<feature type="transmembrane region" description="Helical" evidence="11">
    <location>
        <begin position="214"/>
        <end position="238"/>
    </location>
</feature>
<evidence type="ECO:0000313" key="14">
    <source>
        <dbReference type="Proteomes" id="UP000236726"/>
    </source>
</evidence>
<keyword evidence="7 11" id="KW-1133">Transmembrane helix</keyword>
<dbReference type="Proteomes" id="UP000236726">
    <property type="component" value="Unassembled WGS sequence"/>
</dbReference>
<dbReference type="Gene3D" id="1.10.287.70">
    <property type="match status" value="1"/>
</dbReference>
<evidence type="ECO:0000256" key="5">
    <source>
        <dbReference type="ARBA" id="ARBA00022826"/>
    </source>
</evidence>
<comment type="subcellular location">
    <subcellularLocation>
        <location evidence="1">Membrane</location>
        <topology evidence="1">Multi-pass membrane protein</topology>
    </subcellularLocation>
</comment>
<organism evidence="13 14">
    <name type="scientific">Lachnospira multipara</name>
    <dbReference type="NCBI Taxonomy" id="28051"/>
    <lineage>
        <taxon>Bacteria</taxon>
        <taxon>Bacillati</taxon>
        <taxon>Bacillota</taxon>
        <taxon>Clostridia</taxon>
        <taxon>Lachnospirales</taxon>
        <taxon>Lachnospiraceae</taxon>
        <taxon>Lachnospira</taxon>
    </lineage>
</organism>
<keyword evidence="5" id="KW-0631">Potassium channel</keyword>
<keyword evidence="3" id="KW-0633">Potassium transport</keyword>
<keyword evidence="9 11" id="KW-0472">Membrane</keyword>
<dbReference type="GO" id="GO:0001508">
    <property type="term" value="P:action potential"/>
    <property type="evidence" value="ECO:0007669"/>
    <property type="project" value="TreeGrafter"/>
</dbReference>
<gene>
    <name evidence="13" type="ORF">SAMN05216537_102220</name>
</gene>
<evidence type="ECO:0000256" key="2">
    <source>
        <dbReference type="ARBA" id="ARBA00022448"/>
    </source>
</evidence>